<evidence type="ECO:0000313" key="2">
    <source>
        <dbReference type="Proteomes" id="UP000199306"/>
    </source>
</evidence>
<dbReference type="Proteomes" id="UP000199306">
    <property type="component" value="Unassembled WGS sequence"/>
</dbReference>
<sequence length="211" mass="24867">MEQKEKLILMADVIGSRKVDQRQLMSDFQEVVSAVNKEEKMNFLSPMTITLGDEFQSVLKDLGSALSVILKIEERLVKEKKSFKLRYVLIEGDIDTKLNRKIAHGMLGTGLTLARESLAAMKTHKNRFYFNIKDKEKNQVLNQLFFILKELVDYWNVEKDYYIVSKFLEHKDYKQVAFELDKERSLIWKRKKSLKIDEYFALKEVILYLGK</sequence>
<dbReference type="AlphaFoldDB" id="A0A1I5P9U0"/>
<proteinExistence type="predicted"/>
<dbReference type="EMBL" id="FOXH01000002">
    <property type="protein sequence ID" value="SFP30743.1"/>
    <property type="molecule type" value="Genomic_DNA"/>
</dbReference>
<name>A0A1I5P9U0_9BACT</name>
<accession>A0A1I5P9U0</accession>
<dbReference type="InterPro" id="IPR032580">
    <property type="entry name" value="SatD"/>
</dbReference>
<keyword evidence="2" id="KW-1185">Reference proteome</keyword>
<dbReference type="RefSeq" id="WP_092013039.1">
    <property type="nucleotide sequence ID" value="NZ_FOXH01000002.1"/>
</dbReference>
<gene>
    <name evidence="1" type="ORF">SAMN04515674_102355</name>
</gene>
<dbReference type="STRING" id="1079859.SAMN04515674_102355"/>
<protein>
    <submittedName>
        <fullName evidence="1">SatD family (SatD)</fullName>
    </submittedName>
</protein>
<organism evidence="1 2">
    <name type="scientific">Pseudarcicella hirudinis</name>
    <dbReference type="NCBI Taxonomy" id="1079859"/>
    <lineage>
        <taxon>Bacteria</taxon>
        <taxon>Pseudomonadati</taxon>
        <taxon>Bacteroidota</taxon>
        <taxon>Cytophagia</taxon>
        <taxon>Cytophagales</taxon>
        <taxon>Flectobacillaceae</taxon>
        <taxon>Pseudarcicella</taxon>
    </lineage>
</organism>
<reference evidence="1 2" key="1">
    <citation type="submission" date="2016-10" db="EMBL/GenBank/DDBJ databases">
        <authorList>
            <person name="de Groot N.N."/>
        </authorList>
    </citation>
    <scope>NUCLEOTIDE SEQUENCE [LARGE SCALE GENOMIC DNA]</scope>
    <source>
        <strain evidence="2">E92,LMG 26720,CCM 7988</strain>
    </source>
</reference>
<evidence type="ECO:0000313" key="1">
    <source>
        <dbReference type="EMBL" id="SFP30743.1"/>
    </source>
</evidence>
<dbReference type="OrthoDB" id="3197351at2"/>
<dbReference type="Pfam" id="PF16264">
    <property type="entry name" value="SatD"/>
    <property type="match status" value="1"/>
</dbReference>